<dbReference type="AlphaFoldDB" id="A0A7V3E6T0"/>
<keyword evidence="1" id="KW-0812">Transmembrane</keyword>
<dbReference type="Pfam" id="PF00892">
    <property type="entry name" value="EamA"/>
    <property type="match status" value="2"/>
</dbReference>
<feature type="domain" description="EamA" evidence="2">
    <location>
        <begin position="147"/>
        <end position="278"/>
    </location>
</feature>
<evidence type="ECO:0000256" key="1">
    <source>
        <dbReference type="SAM" id="Phobius"/>
    </source>
</evidence>
<dbReference type="InterPro" id="IPR037185">
    <property type="entry name" value="EmrE-like"/>
</dbReference>
<reference evidence="3" key="1">
    <citation type="journal article" date="2020" name="mSystems">
        <title>Genome- and Community-Level Interaction Insights into Carbon Utilization and Element Cycling Functions of Hydrothermarchaeota in Hydrothermal Sediment.</title>
        <authorList>
            <person name="Zhou Z."/>
            <person name="Liu Y."/>
            <person name="Xu W."/>
            <person name="Pan J."/>
            <person name="Luo Z.H."/>
            <person name="Li M."/>
        </authorList>
    </citation>
    <scope>NUCLEOTIDE SEQUENCE [LARGE SCALE GENOMIC DNA]</scope>
    <source>
        <strain evidence="3">SpSt-479</strain>
    </source>
</reference>
<evidence type="ECO:0000313" key="3">
    <source>
        <dbReference type="EMBL" id="HFI91126.1"/>
    </source>
</evidence>
<feature type="domain" description="EamA" evidence="2">
    <location>
        <begin position="2"/>
        <end position="131"/>
    </location>
</feature>
<feature type="transmembrane region" description="Helical" evidence="1">
    <location>
        <begin position="209"/>
        <end position="228"/>
    </location>
</feature>
<gene>
    <name evidence="3" type="ORF">ENS31_06275</name>
</gene>
<sequence length="280" mass="30922">MIYLLLAIICSSSLALILKQGNVKKSNTAILINANYLTASVLSLAFVFYKGTLTISLYALLFALFLGYLFAATFFIYSKAVGLAGTALATVSARLSVLIPVLFSIILYGESPNIKMIFGFALALVTLYLFYLSLKNHNGTPHSRRSYLILIVLLLGIGLVDFSMKIFEQNFSSEEKGTFVFTIFFSAFIYTLVYILYKKIKFEPHTFKLGLLLGLPNVLAIHFVLAALSELPAIVVFPIQNIGVIVFTAVMAYLIWKEKINNFGIAALIAGIISIILLRI</sequence>
<feature type="transmembrane region" description="Helical" evidence="1">
    <location>
        <begin position="83"/>
        <end position="109"/>
    </location>
</feature>
<accession>A0A7V3E6T0</accession>
<dbReference type="GO" id="GO:0016020">
    <property type="term" value="C:membrane"/>
    <property type="evidence" value="ECO:0007669"/>
    <property type="project" value="InterPro"/>
</dbReference>
<feature type="transmembrane region" description="Helical" evidence="1">
    <location>
        <begin position="235"/>
        <end position="256"/>
    </location>
</feature>
<comment type="caution">
    <text evidence="3">The sequence shown here is derived from an EMBL/GenBank/DDBJ whole genome shotgun (WGS) entry which is preliminary data.</text>
</comment>
<proteinExistence type="predicted"/>
<keyword evidence="1" id="KW-1133">Transmembrane helix</keyword>
<dbReference type="SUPFAM" id="SSF103481">
    <property type="entry name" value="Multidrug resistance efflux transporter EmrE"/>
    <property type="match status" value="2"/>
</dbReference>
<feature type="transmembrane region" description="Helical" evidence="1">
    <location>
        <begin position="116"/>
        <end position="134"/>
    </location>
</feature>
<protein>
    <recommendedName>
        <fullName evidence="2">EamA domain-containing protein</fullName>
    </recommendedName>
</protein>
<feature type="transmembrane region" description="Helical" evidence="1">
    <location>
        <begin position="262"/>
        <end position="278"/>
    </location>
</feature>
<evidence type="ECO:0000259" key="2">
    <source>
        <dbReference type="Pfam" id="PF00892"/>
    </source>
</evidence>
<dbReference type="EMBL" id="DSUJ01000008">
    <property type="protein sequence ID" value="HFI91126.1"/>
    <property type="molecule type" value="Genomic_DNA"/>
</dbReference>
<feature type="transmembrane region" description="Helical" evidence="1">
    <location>
        <begin position="56"/>
        <end position="77"/>
    </location>
</feature>
<feature type="transmembrane region" description="Helical" evidence="1">
    <location>
        <begin position="146"/>
        <end position="167"/>
    </location>
</feature>
<dbReference type="InterPro" id="IPR000620">
    <property type="entry name" value="EamA_dom"/>
</dbReference>
<feature type="transmembrane region" description="Helical" evidence="1">
    <location>
        <begin position="29"/>
        <end position="49"/>
    </location>
</feature>
<keyword evidence="1" id="KW-0472">Membrane</keyword>
<name>A0A7V3E6T0_9BACT</name>
<organism evidence="3">
    <name type="scientific">Ignavibacterium album</name>
    <dbReference type="NCBI Taxonomy" id="591197"/>
    <lineage>
        <taxon>Bacteria</taxon>
        <taxon>Pseudomonadati</taxon>
        <taxon>Ignavibacteriota</taxon>
        <taxon>Ignavibacteria</taxon>
        <taxon>Ignavibacteriales</taxon>
        <taxon>Ignavibacteriaceae</taxon>
        <taxon>Ignavibacterium</taxon>
    </lineage>
</organism>
<feature type="transmembrane region" description="Helical" evidence="1">
    <location>
        <begin position="179"/>
        <end position="197"/>
    </location>
</feature>